<gene>
    <name evidence="1" type="ORF">UFOVP772_56</name>
</gene>
<dbReference type="EMBL" id="LR796708">
    <property type="protein sequence ID" value="CAB4161534.1"/>
    <property type="molecule type" value="Genomic_DNA"/>
</dbReference>
<proteinExistence type="predicted"/>
<name>A0A6J5P1Y8_9CAUD</name>
<evidence type="ECO:0000313" key="1">
    <source>
        <dbReference type="EMBL" id="CAB4161534.1"/>
    </source>
</evidence>
<reference evidence="1" key="1">
    <citation type="submission" date="2020-04" db="EMBL/GenBank/DDBJ databases">
        <authorList>
            <person name="Chiriac C."/>
            <person name="Salcher M."/>
            <person name="Ghai R."/>
            <person name="Kavagutti S V."/>
        </authorList>
    </citation>
    <scope>NUCLEOTIDE SEQUENCE</scope>
</reference>
<sequence length="256" mass="26327">MAINFPTSLDNFTNPVSGNTLDSPSHSLQHSDINDAVEAMQRKVGVGTAVAGSASAGQVLTISAAGTSTWSTPTTPGFVQVVPASVAVGSGSGSVDANGTISFSGVTSISVNNCFSSAYKNYQIIFNASPNTGANAMRLRMRAGGTDNSSLNYAFGASYNNSSGAGGVITSSTANTIAYIGDIYDRGAIISILISNPFVTDYTTYWFNAMTNYSVNTGLTSAFGGGGLSVTTSYDGFSLFPNTNNMTGNISIFGYR</sequence>
<organism evidence="1">
    <name type="scientific">uncultured Caudovirales phage</name>
    <dbReference type="NCBI Taxonomy" id="2100421"/>
    <lineage>
        <taxon>Viruses</taxon>
        <taxon>Duplodnaviria</taxon>
        <taxon>Heunggongvirae</taxon>
        <taxon>Uroviricota</taxon>
        <taxon>Caudoviricetes</taxon>
        <taxon>Peduoviridae</taxon>
        <taxon>Maltschvirus</taxon>
        <taxon>Maltschvirus maltsch</taxon>
    </lineage>
</organism>
<accession>A0A6J5P1Y8</accession>
<protein>
    <submittedName>
        <fullName evidence="1">Uncharacterized protein</fullName>
    </submittedName>
</protein>